<dbReference type="AlphaFoldDB" id="A0AAV2J449"/>
<keyword evidence="2" id="KW-1185">Reference proteome</keyword>
<evidence type="ECO:0000313" key="2">
    <source>
        <dbReference type="Proteomes" id="UP001497482"/>
    </source>
</evidence>
<dbReference type="Proteomes" id="UP001497482">
    <property type="component" value="Chromosome 10"/>
</dbReference>
<organism evidence="1 2">
    <name type="scientific">Knipowitschia caucasica</name>
    <name type="common">Caucasian dwarf goby</name>
    <name type="synonym">Pomatoschistus caucasicus</name>
    <dbReference type="NCBI Taxonomy" id="637954"/>
    <lineage>
        <taxon>Eukaryota</taxon>
        <taxon>Metazoa</taxon>
        <taxon>Chordata</taxon>
        <taxon>Craniata</taxon>
        <taxon>Vertebrata</taxon>
        <taxon>Euteleostomi</taxon>
        <taxon>Actinopterygii</taxon>
        <taxon>Neopterygii</taxon>
        <taxon>Teleostei</taxon>
        <taxon>Neoteleostei</taxon>
        <taxon>Acanthomorphata</taxon>
        <taxon>Gobiaria</taxon>
        <taxon>Gobiiformes</taxon>
        <taxon>Gobioidei</taxon>
        <taxon>Gobiidae</taxon>
        <taxon>Gobiinae</taxon>
        <taxon>Knipowitschia</taxon>
    </lineage>
</organism>
<reference evidence="1 2" key="1">
    <citation type="submission" date="2024-04" db="EMBL/GenBank/DDBJ databases">
        <authorList>
            <person name="Waldvogel A.-M."/>
            <person name="Schoenle A."/>
        </authorList>
    </citation>
    <scope>NUCLEOTIDE SEQUENCE [LARGE SCALE GENOMIC DNA]</scope>
</reference>
<evidence type="ECO:0000313" key="1">
    <source>
        <dbReference type="EMBL" id="CAL1571013.1"/>
    </source>
</evidence>
<sequence>MSELQAPHTIESTQLSHCVPCFKEELIGETGAPGGNKSPIGEMFLLRCSLCGPELRVIPKQSALIQAARGLEHSAARGADTQSYLPHVHCQNTPRYAIGRLSPNQVPRIRQADVGAPRGGPALLLLSRAHAPQSGHLAVFI</sequence>
<protein>
    <submittedName>
        <fullName evidence="1">Uncharacterized protein</fullName>
    </submittedName>
</protein>
<gene>
    <name evidence="1" type="ORF">KC01_LOCUS3199</name>
</gene>
<dbReference type="EMBL" id="OZ035832">
    <property type="protein sequence ID" value="CAL1571013.1"/>
    <property type="molecule type" value="Genomic_DNA"/>
</dbReference>
<proteinExistence type="predicted"/>
<name>A0AAV2J449_KNICA</name>
<accession>A0AAV2J449</accession>